<dbReference type="GO" id="GO:0032259">
    <property type="term" value="P:methylation"/>
    <property type="evidence" value="ECO:0007669"/>
    <property type="project" value="UniProtKB-KW"/>
</dbReference>
<sequence length="258" mass="26550">MSDATSPAHTKTSSTPTIGPPTIRPDEAAHFGRLAAEWWDPRGSSAMLHRLNPVRLAFVRAAVDAHWHGDPDSIRPLAGKTALDVGCGAGLLCEPLARLGAAVTGVDAAPENVAAAAAHAAGSRLAIRYLAGEIGALDIGPFNLVTCMEVIEHVADKSAFLAALAAKLAPGGLMVLSTPNRTAQSRLLLVGAAEAVGLVPKGTHNWDDFVTPDELRELLAAAGLSMGAPQGIAFSPAKGLHLSSDPSLNYIVTATRTA</sequence>
<dbReference type="AlphaFoldDB" id="A0A9X2W391"/>
<dbReference type="GO" id="GO:0061542">
    <property type="term" value="F:3-demethylubiquinol 3-O-methyltransferase activity"/>
    <property type="evidence" value="ECO:0007669"/>
    <property type="project" value="UniProtKB-UniRule"/>
</dbReference>
<comment type="catalytic activity">
    <reaction evidence="5">
        <text>a 3-demethylubiquinol + S-adenosyl-L-methionine = a ubiquinol + S-adenosyl-L-homocysteine + H(+)</text>
        <dbReference type="Rhea" id="RHEA:44380"/>
        <dbReference type="Rhea" id="RHEA-COMP:9566"/>
        <dbReference type="Rhea" id="RHEA-COMP:10914"/>
        <dbReference type="ChEBI" id="CHEBI:15378"/>
        <dbReference type="ChEBI" id="CHEBI:17976"/>
        <dbReference type="ChEBI" id="CHEBI:57856"/>
        <dbReference type="ChEBI" id="CHEBI:59789"/>
        <dbReference type="ChEBI" id="CHEBI:84422"/>
        <dbReference type="EC" id="2.1.1.64"/>
    </reaction>
</comment>
<name>A0A9X2W391_9SPHN</name>
<evidence type="ECO:0000313" key="7">
    <source>
        <dbReference type="EMBL" id="MCT2560031.1"/>
    </source>
</evidence>
<comment type="function">
    <text evidence="5">O-methyltransferase that catalyzes the 2 O-methylation steps in the ubiquinone biosynthetic pathway.</text>
</comment>
<dbReference type="SUPFAM" id="SSF53335">
    <property type="entry name" value="S-adenosyl-L-methionine-dependent methyltransferases"/>
    <property type="match status" value="1"/>
</dbReference>
<evidence type="ECO:0000256" key="1">
    <source>
        <dbReference type="ARBA" id="ARBA00022603"/>
    </source>
</evidence>
<comment type="similarity">
    <text evidence="5">Belongs to the methyltransferase superfamily. UbiG/COQ3 family.</text>
</comment>
<protein>
    <recommendedName>
        <fullName evidence="5">Ubiquinone biosynthesis O-methyltransferase</fullName>
    </recommendedName>
    <alternativeName>
        <fullName evidence="5">2-polyprenyl-6-hydroxyphenol methylase</fullName>
        <ecNumber evidence="5">2.1.1.222</ecNumber>
    </alternativeName>
    <alternativeName>
        <fullName evidence="5">3-demethylubiquinone 3-O-methyltransferase</fullName>
        <ecNumber evidence="5">2.1.1.64</ecNumber>
    </alternativeName>
</protein>
<feature type="region of interest" description="Disordered" evidence="6">
    <location>
        <begin position="1"/>
        <end position="25"/>
    </location>
</feature>
<feature type="compositionally biased region" description="Polar residues" evidence="6">
    <location>
        <begin position="1"/>
        <end position="11"/>
    </location>
</feature>
<keyword evidence="2 5" id="KW-0808">Transferase</keyword>
<keyword evidence="4 5" id="KW-0949">S-adenosyl-L-methionine</keyword>
<dbReference type="GO" id="GO:0010420">
    <property type="term" value="F:polyprenyldihydroxybenzoate methyltransferase activity"/>
    <property type="evidence" value="ECO:0007669"/>
    <property type="project" value="InterPro"/>
</dbReference>
<comment type="pathway">
    <text evidence="5">Cofactor biosynthesis; ubiquinone biosynthesis.</text>
</comment>
<dbReference type="PANTHER" id="PTHR43464">
    <property type="entry name" value="METHYLTRANSFERASE"/>
    <property type="match status" value="1"/>
</dbReference>
<feature type="binding site" evidence="5">
    <location>
        <position position="86"/>
    </location>
    <ligand>
        <name>S-adenosyl-L-methionine</name>
        <dbReference type="ChEBI" id="CHEBI:59789"/>
    </ligand>
</feature>
<keyword evidence="3 5" id="KW-0831">Ubiquinone biosynthesis</keyword>
<dbReference type="RefSeq" id="WP_259963145.1">
    <property type="nucleotide sequence ID" value="NZ_JAOAMV010000008.1"/>
</dbReference>
<comment type="caution">
    <text evidence="7">The sequence shown here is derived from an EMBL/GenBank/DDBJ whole genome shotgun (WGS) entry which is preliminary data.</text>
</comment>
<evidence type="ECO:0000256" key="2">
    <source>
        <dbReference type="ARBA" id="ARBA00022679"/>
    </source>
</evidence>
<evidence type="ECO:0000256" key="4">
    <source>
        <dbReference type="ARBA" id="ARBA00022691"/>
    </source>
</evidence>
<feature type="binding site" evidence="5">
    <location>
        <position position="107"/>
    </location>
    <ligand>
        <name>S-adenosyl-L-methionine</name>
        <dbReference type="ChEBI" id="CHEBI:59789"/>
    </ligand>
</feature>
<dbReference type="NCBIfam" id="TIGR01983">
    <property type="entry name" value="UbiG"/>
    <property type="match status" value="1"/>
</dbReference>
<keyword evidence="8" id="KW-1185">Reference proteome</keyword>
<dbReference type="InterPro" id="IPR029063">
    <property type="entry name" value="SAM-dependent_MTases_sf"/>
</dbReference>
<evidence type="ECO:0000256" key="3">
    <source>
        <dbReference type="ARBA" id="ARBA00022688"/>
    </source>
</evidence>
<proteinExistence type="inferred from homology"/>
<dbReference type="Gene3D" id="3.40.50.150">
    <property type="entry name" value="Vaccinia Virus protein VP39"/>
    <property type="match status" value="1"/>
</dbReference>
<dbReference type="Proteomes" id="UP001142648">
    <property type="component" value="Unassembled WGS sequence"/>
</dbReference>
<dbReference type="EC" id="2.1.1.64" evidence="5"/>
<dbReference type="EC" id="2.1.1.222" evidence="5"/>
<evidence type="ECO:0000256" key="6">
    <source>
        <dbReference type="SAM" id="MobiDB-lite"/>
    </source>
</evidence>
<dbReference type="PANTHER" id="PTHR43464:SF19">
    <property type="entry name" value="UBIQUINONE BIOSYNTHESIS O-METHYLTRANSFERASE, MITOCHONDRIAL"/>
    <property type="match status" value="1"/>
</dbReference>
<feature type="binding site" evidence="5">
    <location>
        <position position="55"/>
    </location>
    <ligand>
        <name>S-adenosyl-L-methionine</name>
        <dbReference type="ChEBI" id="CHEBI:59789"/>
    </ligand>
</feature>
<reference evidence="7" key="1">
    <citation type="submission" date="2022-09" db="EMBL/GenBank/DDBJ databases">
        <title>The genome sequence of Tsuneonella sp. YG55.</title>
        <authorList>
            <person name="Liu Y."/>
        </authorList>
    </citation>
    <scope>NUCLEOTIDE SEQUENCE</scope>
    <source>
        <strain evidence="7">YG55</strain>
    </source>
</reference>
<dbReference type="GO" id="GO:0102208">
    <property type="term" value="F:2-polyprenyl-6-hydroxyphenol methylase activity"/>
    <property type="evidence" value="ECO:0007669"/>
    <property type="project" value="UniProtKB-EC"/>
</dbReference>
<dbReference type="Pfam" id="PF13489">
    <property type="entry name" value="Methyltransf_23"/>
    <property type="match status" value="1"/>
</dbReference>
<comment type="catalytic activity">
    <reaction evidence="5">
        <text>a 3-(all-trans-polyprenyl)benzene-1,2-diol + S-adenosyl-L-methionine = a 2-methoxy-6-(all-trans-polyprenyl)phenol + S-adenosyl-L-homocysteine + H(+)</text>
        <dbReference type="Rhea" id="RHEA:31411"/>
        <dbReference type="Rhea" id="RHEA-COMP:9550"/>
        <dbReference type="Rhea" id="RHEA-COMP:9551"/>
        <dbReference type="ChEBI" id="CHEBI:15378"/>
        <dbReference type="ChEBI" id="CHEBI:57856"/>
        <dbReference type="ChEBI" id="CHEBI:59789"/>
        <dbReference type="ChEBI" id="CHEBI:62729"/>
        <dbReference type="ChEBI" id="CHEBI:62731"/>
        <dbReference type="EC" id="2.1.1.222"/>
    </reaction>
</comment>
<dbReference type="HAMAP" id="MF_00472">
    <property type="entry name" value="UbiG"/>
    <property type="match status" value="1"/>
</dbReference>
<organism evidence="7 8">
    <name type="scientific">Tsuneonella litorea</name>
    <dbReference type="NCBI Taxonomy" id="2976475"/>
    <lineage>
        <taxon>Bacteria</taxon>
        <taxon>Pseudomonadati</taxon>
        <taxon>Pseudomonadota</taxon>
        <taxon>Alphaproteobacteria</taxon>
        <taxon>Sphingomonadales</taxon>
        <taxon>Erythrobacteraceae</taxon>
        <taxon>Tsuneonella</taxon>
    </lineage>
</organism>
<keyword evidence="1 5" id="KW-0489">Methyltransferase</keyword>
<feature type="binding site" evidence="5">
    <location>
        <position position="148"/>
    </location>
    <ligand>
        <name>S-adenosyl-L-methionine</name>
        <dbReference type="ChEBI" id="CHEBI:59789"/>
    </ligand>
</feature>
<evidence type="ECO:0000256" key="5">
    <source>
        <dbReference type="HAMAP-Rule" id="MF_00472"/>
    </source>
</evidence>
<evidence type="ECO:0000313" key="8">
    <source>
        <dbReference type="Proteomes" id="UP001142648"/>
    </source>
</evidence>
<dbReference type="InterPro" id="IPR010233">
    <property type="entry name" value="UbiG_MeTrfase"/>
</dbReference>
<accession>A0A9X2W391</accession>
<dbReference type="EMBL" id="JAOAMV010000008">
    <property type="protein sequence ID" value="MCT2560031.1"/>
    <property type="molecule type" value="Genomic_DNA"/>
</dbReference>
<gene>
    <name evidence="5 7" type="primary">ubiG</name>
    <name evidence="7" type="ORF">N0B51_13690</name>
</gene>